<dbReference type="Proteomes" id="UP000642070">
    <property type="component" value="Unassembled WGS sequence"/>
</dbReference>
<feature type="transmembrane region" description="Helical" evidence="1">
    <location>
        <begin position="108"/>
        <end position="129"/>
    </location>
</feature>
<dbReference type="RefSeq" id="WP_190252939.1">
    <property type="nucleotide sequence ID" value="NZ_BMPI01000029.1"/>
</dbReference>
<evidence type="ECO:0000313" key="2">
    <source>
        <dbReference type="EMBL" id="GGM47230.1"/>
    </source>
</evidence>
<keyword evidence="1" id="KW-1133">Transmembrane helix</keyword>
<evidence type="ECO:0000256" key="1">
    <source>
        <dbReference type="SAM" id="Phobius"/>
    </source>
</evidence>
<keyword evidence="1" id="KW-0472">Membrane</keyword>
<reference evidence="2" key="1">
    <citation type="journal article" date="2014" name="Int. J. Syst. Evol. Microbiol.">
        <title>Complete genome sequence of Corynebacterium casei LMG S-19264T (=DSM 44701T), isolated from a smear-ripened cheese.</title>
        <authorList>
            <consortium name="US DOE Joint Genome Institute (JGI-PGF)"/>
            <person name="Walter F."/>
            <person name="Albersmeier A."/>
            <person name="Kalinowski J."/>
            <person name="Ruckert C."/>
        </authorList>
    </citation>
    <scope>NUCLEOTIDE SEQUENCE</scope>
    <source>
        <strain evidence="2">JCM 19831</strain>
    </source>
</reference>
<reference evidence="2" key="2">
    <citation type="submission" date="2020-09" db="EMBL/GenBank/DDBJ databases">
        <authorList>
            <person name="Sun Q."/>
            <person name="Ohkuma M."/>
        </authorList>
    </citation>
    <scope>NUCLEOTIDE SEQUENCE</scope>
    <source>
        <strain evidence="2">JCM 19831</strain>
    </source>
</reference>
<feature type="transmembrane region" description="Helical" evidence="1">
    <location>
        <begin position="178"/>
        <end position="203"/>
    </location>
</feature>
<dbReference type="GO" id="GO:0005886">
    <property type="term" value="C:plasma membrane"/>
    <property type="evidence" value="ECO:0007669"/>
    <property type="project" value="UniProtKB-SubCell"/>
</dbReference>
<proteinExistence type="predicted"/>
<comment type="caution">
    <text evidence="2">The sequence shown here is derived from an EMBL/GenBank/DDBJ whole genome shotgun (WGS) entry which is preliminary data.</text>
</comment>
<keyword evidence="3" id="KW-1185">Reference proteome</keyword>
<dbReference type="Pfam" id="PF12679">
    <property type="entry name" value="ABC2_membrane_2"/>
    <property type="match status" value="1"/>
</dbReference>
<name>A0A917TZI2_9ACTN</name>
<keyword evidence="1" id="KW-0812">Transmembrane</keyword>
<dbReference type="GO" id="GO:0140359">
    <property type="term" value="F:ABC-type transporter activity"/>
    <property type="evidence" value="ECO:0007669"/>
    <property type="project" value="InterPro"/>
</dbReference>
<gene>
    <name evidence="2" type="ORF">GCM10007977_056100</name>
</gene>
<evidence type="ECO:0000313" key="3">
    <source>
        <dbReference type="Proteomes" id="UP000642070"/>
    </source>
</evidence>
<accession>A0A917TZI2</accession>
<organism evidence="2 3">
    <name type="scientific">Dactylosporangium sucinum</name>
    <dbReference type="NCBI Taxonomy" id="1424081"/>
    <lineage>
        <taxon>Bacteria</taxon>
        <taxon>Bacillati</taxon>
        <taxon>Actinomycetota</taxon>
        <taxon>Actinomycetes</taxon>
        <taxon>Micromonosporales</taxon>
        <taxon>Micromonosporaceae</taxon>
        <taxon>Dactylosporangium</taxon>
    </lineage>
</organism>
<feature type="transmembrane region" description="Helical" evidence="1">
    <location>
        <begin position="149"/>
        <end position="171"/>
    </location>
</feature>
<dbReference type="EMBL" id="BMPI01000029">
    <property type="protein sequence ID" value="GGM47230.1"/>
    <property type="molecule type" value="Genomic_DNA"/>
</dbReference>
<protein>
    <submittedName>
        <fullName evidence="2">ABC transporter</fullName>
    </submittedName>
</protein>
<sequence length="246" mass="25331">MTAVLLSEWTKLRTIRSTVWTLALTFLISVGLAAASGFSVRNAYESGNAAMVRPDFDPVYSGFVGLLYGQLALIAFGALLVTSEYGTGTMRATLAAVPQRGRAYAGKLLVGCAAALVVAVATALVSWPVNQAGLGPYGTSMAAPGVPRALAGAAVYLTLICAFSAGVAAILRSSALTLGILIPLFFIVGPILSRIPGVSAVARYLPDQAGQRMMDTTNPLPDALVLTAWTAAAAGAGYALVRHRDA</sequence>
<dbReference type="AlphaFoldDB" id="A0A917TZI2"/>
<feature type="transmembrane region" description="Helical" evidence="1">
    <location>
        <begin position="223"/>
        <end position="241"/>
    </location>
</feature>
<feature type="transmembrane region" description="Helical" evidence="1">
    <location>
        <begin position="59"/>
        <end position="81"/>
    </location>
</feature>